<name>A0A1J5SK45_9ZZZZ</name>
<dbReference type="InterPro" id="IPR007864">
    <property type="entry name" value="UreE_C_dom"/>
</dbReference>
<feature type="domain" description="Urease accessory protein UreE C-terminal" evidence="4">
    <location>
        <begin position="72"/>
        <end position="154"/>
    </location>
</feature>
<dbReference type="GO" id="GO:0065003">
    <property type="term" value="P:protein-containing complex assembly"/>
    <property type="evidence" value="ECO:0007669"/>
    <property type="project" value="InterPro"/>
</dbReference>
<proteinExistence type="predicted"/>
<protein>
    <submittedName>
        <fullName evidence="5">Urease accessory protein UreE</fullName>
    </submittedName>
</protein>
<keyword evidence="2" id="KW-0533">Nickel</keyword>
<dbReference type="Gene3D" id="3.30.70.790">
    <property type="entry name" value="UreE, C-terminal domain"/>
    <property type="match status" value="1"/>
</dbReference>
<dbReference type="EMBL" id="MLJW01000058">
    <property type="protein sequence ID" value="OIR04392.1"/>
    <property type="molecule type" value="Genomic_DNA"/>
</dbReference>
<dbReference type="GO" id="GO:0005737">
    <property type="term" value="C:cytoplasm"/>
    <property type="evidence" value="ECO:0007669"/>
    <property type="project" value="InterPro"/>
</dbReference>
<dbReference type="GO" id="GO:0016151">
    <property type="term" value="F:nickel cation binding"/>
    <property type="evidence" value="ECO:0007669"/>
    <property type="project" value="InterPro"/>
</dbReference>
<reference evidence="5" key="1">
    <citation type="submission" date="2016-10" db="EMBL/GenBank/DDBJ databases">
        <title>Sequence of Gallionella enrichment culture.</title>
        <authorList>
            <person name="Poehlein A."/>
            <person name="Muehling M."/>
            <person name="Daniel R."/>
        </authorList>
    </citation>
    <scope>NUCLEOTIDE SEQUENCE</scope>
</reference>
<keyword evidence="3" id="KW-0143">Chaperone</keyword>
<evidence type="ECO:0000256" key="2">
    <source>
        <dbReference type="ARBA" id="ARBA00022596"/>
    </source>
</evidence>
<gene>
    <name evidence="5" type="primary">ureE_1</name>
    <name evidence="5" type="ORF">GALL_135920</name>
</gene>
<keyword evidence="1" id="KW-0963">Cytoplasm</keyword>
<dbReference type="GO" id="GO:0006457">
    <property type="term" value="P:protein folding"/>
    <property type="evidence" value="ECO:0007669"/>
    <property type="project" value="InterPro"/>
</dbReference>
<dbReference type="AlphaFoldDB" id="A0A1J5SK45"/>
<evidence type="ECO:0000256" key="1">
    <source>
        <dbReference type="ARBA" id="ARBA00022490"/>
    </source>
</evidence>
<evidence type="ECO:0000313" key="5">
    <source>
        <dbReference type="EMBL" id="OIR04392.1"/>
    </source>
</evidence>
<comment type="caution">
    <text evidence="5">The sequence shown here is derived from an EMBL/GenBank/DDBJ whole genome shotgun (WGS) entry which is preliminary data.</text>
</comment>
<dbReference type="GO" id="GO:0019627">
    <property type="term" value="P:urea metabolic process"/>
    <property type="evidence" value="ECO:0007669"/>
    <property type="project" value="InterPro"/>
</dbReference>
<dbReference type="SUPFAM" id="SSF69737">
    <property type="entry name" value="Urease metallochaperone UreE, C-terminal domain"/>
    <property type="match status" value="1"/>
</dbReference>
<sequence>MLHLIHSPVAAPNPALPAVALRAERLQVAKRRWRGVAEDGTEFGFELEHPLRHGDTVFQNDTTRYVLEQLPEALLEVALDMPASAAAGLGWAVGNMHLELCSEPERLLALDEPAVRALFERLHVHAHPVTGVFRPGHFARGHHHVDELGHGHHH</sequence>
<organism evidence="5">
    <name type="scientific">mine drainage metagenome</name>
    <dbReference type="NCBI Taxonomy" id="410659"/>
    <lineage>
        <taxon>unclassified sequences</taxon>
        <taxon>metagenomes</taxon>
        <taxon>ecological metagenomes</taxon>
    </lineage>
</organism>
<dbReference type="InterPro" id="IPR012406">
    <property type="entry name" value="UreE"/>
</dbReference>
<dbReference type="Pfam" id="PF05194">
    <property type="entry name" value="UreE_C"/>
    <property type="match status" value="1"/>
</dbReference>
<evidence type="ECO:0000259" key="4">
    <source>
        <dbReference type="Pfam" id="PF05194"/>
    </source>
</evidence>
<dbReference type="PIRSF" id="PIRSF036402">
    <property type="entry name" value="Ureas_acces_UreE"/>
    <property type="match status" value="1"/>
</dbReference>
<evidence type="ECO:0000256" key="3">
    <source>
        <dbReference type="ARBA" id="ARBA00023186"/>
    </source>
</evidence>
<accession>A0A1J5SK45</accession>